<evidence type="ECO:0000313" key="1">
    <source>
        <dbReference type="EMBL" id="ALL68031.1"/>
    </source>
</evidence>
<evidence type="ECO:0000313" key="2">
    <source>
        <dbReference type="Proteomes" id="UP000019146"/>
    </source>
</evidence>
<accession>A0A0P0RHK1</accession>
<proteinExistence type="predicted"/>
<gene>
    <name evidence="1" type="ORF">K788_0000857</name>
</gene>
<dbReference type="EMBL" id="CP012747">
    <property type="protein sequence ID" value="ALL68031.1"/>
    <property type="molecule type" value="Genomic_DNA"/>
</dbReference>
<dbReference type="AlphaFoldDB" id="A0A0P0RHK1"/>
<sequence>MTPRRKRREWRLVDGGALSVFTLSRYTHRFCSLRCRAPDAACSQCRFRLSSA</sequence>
<organism evidence="1 2">
    <name type="scientific">Paraburkholderia caribensis MBA4</name>
    <dbReference type="NCBI Taxonomy" id="1323664"/>
    <lineage>
        <taxon>Bacteria</taxon>
        <taxon>Pseudomonadati</taxon>
        <taxon>Pseudomonadota</taxon>
        <taxon>Betaproteobacteria</taxon>
        <taxon>Burkholderiales</taxon>
        <taxon>Burkholderiaceae</taxon>
        <taxon>Paraburkholderia</taxon>
    </lineage>
</organism>
<dbReference type="Proteomes" id="UP000019146">
    <property type="component" value="Chromosome 2"/>
</dbReference>
<name>A0A0P0RHK1_9BURK</name>
<reference evidence="1 2" key="1">
    <citation type="journal article" date="2014" name="Genome Announc.">
        <title>Draft Genome Sequence of the Haloacid-Degrading Burkholderia caribensis Strain MBA4.</title>
        <authorList>
            <person name="Pan Y."/>
            <person name="Kong K.F."/>
            <person name="Tsang J.S."/>
        </authorList>
    </citation>
    <scope>NUCLEOTIDE SEQUENCE [LARGE SCALE GENOMIC DNA]</scope>
    <source>
        <strain evidence="1 2">MBA4</strain>
    </source>
</reference>
<dbReference type="KEGG" id="bcai:K788_0000857"/>
<protein>
    <submittedName>
        <fullName evidence="1">Uncharacterized protein</fullName>
    </submittedName>
</protein>